<dbReference type="InterPro" id="IPR015965">
    <property type="entry name" value="tRNA_lig_PDEase"/>
</dbReference>
<evidence type="ECO:0000259" key="1">
    <source>
        <dbReference type="Pfam" id="PF08302"/>
    </source>
</evidence>
<reference evidence="4" key="1">
    <citation type="submission" date="2022-06" db="EMBL/GenBank/DDBJ databases">
        <authorList>
            <consortium name="SYNGENTA / RWTH Aachen University"/>
        </authorList>
    </citation>
    <scope>NUCLEOTIDE SEQUENCE</scope>
</reference>
<sequence>MESGSDLKSYDPDELMVKRTDLLVQVLLNFDDSAQSTSNPGRVGRLDISQVEDSLRRLSLTHSYNHLDADDQVERFAIDQNLSKLIRSRIFRIKLSKHDDDTNDISNDINSKNIPEDPNGSVSIRSWTMTEHVYRKDHCPFPTMARGLFTHQNFRPDLGLGRGRHRIVARGYDKFFNIDEVPSTKWDTLEKTTKAPYHLTLKANGCIIFIAAISPTELIVTSKNAVIESDQNTGGKTTALHSQMGERWLNRHLSSVGLKRTELAKELWEANVTAVAELTDDDFEEHVVRTPTSEVGLNLHGINLNTPELLTYPPQVVAKCAERWGLHPIRFKSFDTIEEVRQQCSLIEKNGWDDREGSVEGIVVRGTPIDVEPSINIFKDPSASIFWKVKFEEPYLLYREWRELTKTALNVVDTVGPDWRSKFESTLNTSKRVGSSADLLSRAKFFKINLQKHQSSETRLYVHWLIQEILERPQTFEQWKDNRGIIRARESFLDWRSSVAADEILNKQANVMTHPNHLGSKEAAPQIASQSFDKTVLVPIGIPGCGKTTLAVALSKLLRCDHTQSDNITTRKTGPAFIENVKSLILNRVGPKLIIADKNNHLKTHREALTNLSREIRNGIQFGKSRDCREIRRLNVRLVALVWDIKSFPKAQLLQVSSDRIMKRGNNHQSLRPEITENGFRTHESILMKFLRDFQGFDKALNREDMGFNEVIKLNFLGTVETNLKIMIDRLLKICPEEFNDIKLDEKSIKNCVVEALNYKVELKKEMKVDNKKKMVRFRYFAVQPELDLRSKINQIFSSIAKDGTVMNLDLLNQLNSLNRFTFVPHITLLHTNQVEESSGDELKKSWQFYEQVVSNSGKSYGDRESLIRLEFGPNLVWNQRVMVVEARVVDGTEGEQIRRALGKPLHMTIGTIDESIRPIEGKLLLENFLCKKKEGNEKFDLKENDIHQICIEKFYCFGSIKGFE</sequence>
<evidence type="ECO:0000259" key="3">
    <source>
        <dbReference type="Pfam" id="PF09511"/>
    </source>
</evidence>
<gene>
    <name evidence="4" type="ORF">PPACK8108_LOCUS10074</name>
</gene>
<dbReference type="Gene3D" id="3.40.50.300">
    <property type="entry name" value="P-loop containing nucleotide triphosphate hydrolases"/>
    <property type="match status" value="1"/>
</dbReference>
<dbReference type="PANTHER" id="PTHR32004:SF1">
    <property type="entry name" value="TRNA LIGASE"/>
    <property type="match status" value="1"/>
</dbReference>
<feature type="domain" description="tRNA ligase phosphodiesterase" evidence="1">
    <location>
        <begin position="722"/>
        <end position="938"/>
    </location>
</feature>
<comment type="caution">
    <text evidence="4">The sequence shown here is derived from an EMBL/GenBank/DDBJ whole genome shotgun (WGS) entry which is preliminary data.</text>
</comment>
<name>A0AAV0B164_PHAPC</name>
<dbReference type="GO" id="GO:0005634">
    <property type="term" value="C:nucleus"/>
    <property type="evidence" value="ECO:0007669"/>
    <property type="project" value="TreeGrafter"/>
</dbReference>
<evidence type="ECO:0000259" key="2">
    <source>
        <dbReference type="Pfam" id="PF08303"/>
    </source>
</evidence>
<keyword evidence="5" id="KW-1185">Reference proteome</keyword>
<accession>A0AAV0B164</accession>
<protein>
    <submittedName>
        <fullName evidence="4">RNA ligase-domain-containing protein</fullName>
    </submittedName>
</protein>
<dbReference type="EMBL" id="CALTRL010002249">
    <property type="protein sequence ID" value="CAH7675115.1"/>
    <property type="molecule type" value="Genomic_DNA"/>
</dbReference>
<dbReference type="Pfam" id="PF08302">
    <property type="entry name" value="tRNA_lig_CPD"/>
    <property type="match status" value="1"/>
</dbReference>
<dbReference type="InterPro" id="IPR027417">
    <property type="entry name" value="P-loop_NTPase"/>
</dbReference>
<dbReference type="PANTHER" id="PTHR32004">
    <property type="entry name" value="TRNA LIGASE"/>
    <property type="match status" value="1"/>
</dbReference>
<dbReference type="Proteomes" id="UP001153365">
    <property type="component" value="Unassembled WGS sequence"/>
</dbReference>
<dbReference type="SUPFAM" id="SSF52540">
    <property type="entry name" value="P-loop containing nucleoside triphosphate hydrolases"/>
    <property type="match status" value="1"/>
</dbReference>
<dbReference type="Pfam" id="PF09511">
    <property type="entry name" value="RNA_lig_T4_1"/>
    <property type="match status" value="1"/>
</dbReference>
<dbReference type="AlphaFoldDB" id="A0AAV0B164"/>
<evidence type="ECO:0000313" key="4">
    <source>
        <dbReference type="EMBL" id="CAH7675115.1"/>
    </source>
</evidence>
<dbReference type="GO" id="GO:0006388">
    <property type="term" value="P:tRNA splicing, via endonucleolytic cleavage and ligation"/>
    <property type="evidence" value="ECO:0007669"/>
    <property type="project" value="InterPro"/>
</dbReference>
<dbReference type="GO" id="GO:0005524">
    <property type="term" value="F:ATP binding"/>
    <property type="evidence" value="ECO:0007669"/>
    <property type="project" value="InterPro"/>
</dbReference>
<feature type="domain" description="T4 RNA ligase 1-like N-terminal" evidence="3">
    <location>
        <begin position="145"/>
        <end position="396"/>
    </location>
</feature>
<evidence type="ECO:0000313" key="5">
    <source>
        <dbReference type="Proteomes" id="UP001153365"/>
    </source>
</evidence>
<keyword evidence="4" id="KW-0436">Ligase</keyword>
<organism evidence="4 5">
    <name type="scientific">Phakopsora pachyrhizi</name>
    <name type="common">Asian soybean rust disease fungus</name>
    <dbReference type="NCBI Taxonomy" id="170000"/>
    <lineage>
        <taxon>Eukaryota</taxon>
        <taxon>Fungi</taxon>
        <taxon>Dikarya</taxon>
        <taxon>Basidiomycota</taxon>
        <taxon>Pucciniomycotina</taxon>
        <taxon>Pucciniomycetes</taxon>
        <taxon>Pucciniales</taxon>
        <taxon>Phakopsoraceae</taxon>
        <taxon>Phakopsora</taxon>
    </lineage>
</organism>
<dbReference type="Pfam" id="PF08303">
    <property type="entry name" value="tRNA_lig_kinase"/>
    <property type="match status" value="1"/>
</dbReference>
<dbReference type="GO" id="GO:0003972">
    <property type="term" value="F:RNA ligase (ATP) activity"/>
    <property type="evidence" value="ECO:0007669"/>
    <property type="project" value="InterPro"/>
</dbReference>
<dbReference type="InterPro" id="IPR019039">
    <property type="entry name" value="T4-Rnl1-like_N"/>
</dbReference>
<proteinExistence type="predicted"/>
<feature type="domain" description="tRNA ligase kinase" evidence="2">
    <location>
        <begin position="536"/>
        <end position="716"/>
    </location>
</feature>
<dbReference type="InterPro" id="IPR015966">
    <property type="entry name" value="tRNA_lig_kin_fungi"/>
</dbReference>